<protein>
    <submittedName>
        <fullName evidence="1">Uncharacterized protein</fullName>
    </submittedName>
</protein>
<keyword evidence="2" id="KW-1185">Reference proteome</keyword>
<reference evidence="1" key="1">
    <citation type="submission" date="2021-06" db="EMBL/GenBank/DDBJ databases">
        <title>Parelaphostrongylus tenuis whole genome reference sequence.</title>
        <authorList>
            <person name="Garwood T.J."/>
            <person name="Larsen P.A."/>
            <person name="Fountain-Jones N.M."/>
            <person name="Garbe J.R."/>
            <person name="Macchietto M.G."/>
            <person name="Kania S.A."/>
            <person name="Gerhold R.W."/>
            <person name="Richards J.E."/>
            <person name="Wolf T.M."/>
        </authorList>
    </citation>
    <scope>NUCLEOTIDE SEQUENCE</scope>
    <source>
        <strain evidence="1">MNPRO001-30</strain>
        <tissue evidence="1">Meninges</tissue>
    </source>
</reference>
<name>A0AAD5ME00_PARTN</name>
<evidence type="ECO:0000313" key="2">
    <source>
        <dbReference type="Proteomes" id="UP001196413"/>
    </source>
</evidence>
<gene>
    <name evidence="1" type="ORF">KIN20_000894</name>
</gene>
<dbReference type="EMBL" id="JAHQIW010000121">
    <property type="protein sequence ID" value="KAJ1346174.1"/>
    <property type="molecule type" value="Genomic_DNA"/>
</dbReference>
<evidence type="ECO:0000313" key="1">
    <source>
        <dbReference type="EMBL" id="KAJ1346174.1"/>
    </source>
</evidence>
<accession>A0AAD5ME00</accession>
<dbReference type="Proteomes" id="UP001196413">
    <property type="component" value="Unassembled WGS sequence"/>
</dbReference>
<dbReference type="AlphaFoldDB" id="A0AAD5ME00"/>
<proteinExistence type="predicted"/>
<sequence>MGNTLYDTGRCAYEYFDANLLEIYNPGLLACTSTRRFIREPEIDMGTMTKQYVVVLLYTNRQYLQNV</sequence>
<organism evidence="1 2">
    <name type="scientific">Parelaphostrongylus tenuis</name>
    <name type="common">Meningeal worm</name>
    <dbReference type="NCBI Taxonomy" id="148309"/>
    <lineage>
        <taxon>Eukaryota</taxon>
        <taxon>Metazoa</taxon>
        <taxon>Ecdysozoa</taxon>
        <taxon>Nematoda</taxon>
        <taxon>Chromadorea</taxon>
        <taxon>Rhabditida</taxon>
        <taxon>Rhabditina</taxon>
        <taxon>Rhabditomorpha</taxon>
        <taxon>Strongyloidea</taxon>
        <taxon>Metastrongylidae</taxon>
        <taxon>Parelaphostrongylus</taxon>
    </lineage>
</organism>
<comment type="caution">
    <text evidence="1">The sequence shown here is derived from an EMBL/GenBank/DDBJ whole genome shotgun (WGS) entry which is preliminary data.</text>
</comment>